<feature type="transmembrane region" description="Helical" evidence="1">
    <location>
        <begin position="69"/>
        <end position="90"/>
    </location>
</feature>
<protein>
    <submittedName>
        <fullName evidence="2">Uncharacterized protein</fullName>
    </submittedName>
</protein>
<proteinExistence type="predicted"/>
<evidence type="ECO:0000313" key="2">
    <source>
        <dbReference type="EMBL" id="AAZ38137.1"/>
    </source>
</evidence>
<organism evidence="2">
    <name type="scientific">Arthrobacter sp. KW</name>
    <dbReference type="NCBI Taxonomy" id="312977"/>
    <lineage>
        <taxon>Bacteria</taxon>
        <taxon>Bacillati</taxon>
        <taxon>Actinomycetota</taxon>
        <taxon>Actinomycetes</taxon>
        <taxon>Micrococcales</taxon>
        <taxon>Micrococcaceae</taxon>
        <taxon>Arthrobacter</taxon>
    </lineage>
</organism>
<accession>Q45N60</accession>
<reference evidence="2" key="1">
    <citation type="journal article" date="2006" name="Appl. Environ. Microbiol.">
        <title>A single monooxygenase, ese, is involved in the metabolism of the organochlorides endosulfan and endosulfate in an Arthrobacter sp.</title>
        <authorList>
            <person name="Weir K.M."/>
            <person name="Sutherland T.D."/>
            <person name="Horne I."/>
            <person name="Russell R.J."/>
            <person name="Oakeshott J.G."/>
        </authorList>
    </citation>
    <scope>NUCLEOTIDE SEQUENCE</scope>
    <source>
        <strain evidence="2">KW</strain>
    </source>
</reference>
<feature type="transmembrane region" description="Helical" evidence="1">
    <location>
        <begin position="29"/>
        <end position="49"/>
    </location>
</feature>
<keyword evidence="1" id="KW-1133">Transmembrane helix</keyword>
<keyword evidence="1" id="KW-0812">Transmembrane</keyword>
<evidence type="ECO:0000256" key="1">
    <source>
        <dbReference type="SAM" id="Phobius"/>
    </source>
</evidence>
<keyword evidence="1" id="KW-0472">Membrane</keyword>
<feature type="transmembrane region" description="Helical" evidence="1">
    <location>
        <begin position="148"/>
        <end position="168"/>
    </location>
</feature>
<feature type="transmembrane region" description="Helical" evidence="1">
    <location>
        <begin position="111"/>
        <end position="136"/>
    </location>
</feature>
<name>Q45N60_9MICC</name>
<dbReference type="AlphaFoldDB" id="Q45N60"/>
<sequence length="189" mass="21146">MDRLFPWFLFRGHFKSLSIRGEESVRQNWPVTAVVYGLPVVTFILCWLLEHTWQLPVVLQKPGAVLSAAALLAGGTLTAFTHLSTLRLKLTERSVESRDTEQSDRDMVDEVALHLIMAALSSTITALLLILGITYATGSTNTDEIRGPFAWIVFSSLVFNGVLYWIAFPRLFLAYIEINNVSKEMAGRS</sequence>
<dbReference type="EMBL" id="DQ124296">
    <property type="protein sequence ID" value="AAZ38137.1"/>
    <property type="molecule type" value="Genomic_DNA"/>
</dbReference>